<evidence type="ECO:0000256" key="18">
    <source>
        <dbReference type="HAMAP-Rule" id="MF_03100"/>
    </source>
</evidence>
<comment type="pathway">
    <text evidence="2">Amino-acid biosynthesis; L-threonine biosynthesis; L-threonine from L-aspartate: step 2/5.</text>
</comment>
<dbReference type="Pfam" id="PF01118">
    <property type="entry name" value="Semialdhyde_dh"/>
    <property type="match status" value="1"/>
</dbReference>
<evidence type="ECO:0000256" key="2">
    <source>
        <dbReference type="ARBA" id="ARBA00005097"/>
    </source>
</evidence>
<evidence type="ECO:0000256" key="14">
    <source>
        <dbReference type="ARBA" id="ARBA00023242"/>
    </source>
</evidence>
<dbReference type="InterPro" id="IPR005676">
    <property type="entry name" value="Asp_semi-ald_DH_pep-lack"/>
</dbReference>
<evidence type="ECO:0000256" key="3">
    <source>
        <dbReference type="ARBA" id="ARBA00010584"/>
    </source>
</evidence>
<name>A0A9N9D8H6_9GLOM</name>
<proteinExistence type="inferred from homology"/>
<dbReference type="SUPFAM" id="SSF55347">
    <property type="entry name" value="Glyceraldehyde-3-phosphate dehydrogenase-like, C-terminal domain"/>
    <property type="match status" value="1"/>
</dbReference>
<protein>
    <recommendedName>
        <fullName evidence="17">Aspartate-semialdehyde dehydrogenase</fullName>
        <ecNumber evidence="4">1.2.1.11</ecNumber>
    </recommendedName>
</protein>
<dbReference type="InterPro" id="IPR048749">
    <property type="entry name" value="SLX1_C"/>
</dbReference>
<evidence type="ECO:0000256" key="9">
    <source>
        <dbReference type="ARBA" id="ARBA00022801"/>
    </source>
</evidence>
<dbReference type="Gene3D" id="3.40.50.720">
    <property type="entry name" value="NAD(P)-binding Rossmann-like Domain"/>
    <property type="match status" value="1"/>
</dbReference>
<keyword evidence="21" id="KW-1185">Reference proteome</keyword>
<dbReference type="GO" id="GO:0046983">
    <property type="term" value="F:protein dimerization activity"/>
    <property type="evidence" value="ECO:0007669"/>
    <property type="project" value="InterPro"/>
</dbReference>
<dbReference type="Pfam" id="PF02774">
    <property type="entry name" value="Semialdhyde_dhC"/>
    <property type="match status" value="1"/>
</dbReference>
<evidence type="ECO:0000256" key="17">
    <source>
        <dbReference type="ARBA" id="ARBA00050041"/>
    </source>
</evidence>
<feature type="domain" description="GIY-YIG" evidence="19">
    <location>
        <begin position="365"/>
        <end position="453"/>
    </location>
</feature>
<dbReference type="PROSITE" id="PS50164">
    <property type="entry name" value="GIY_YIG"/>
    <property type="match status" value="1"/>
</dbReference>
<accession>A0A9N9D8H6</accession>
<evidence type="ECO:0000256" key="4">
    <source>
        <dbReference type="ARBA" id="ARBA00013120"/>
    </source>
</evidence>
<evidence type="ECO:0000313" key="21">
    <source>
        <dbReference type="Proteomes" id="UP000789739"/>
    </source>
</evidence>
<dbReference type="GO" id="GO:0009088">
    <property type="term" value="P:threonine biosynthetic process"/>
    <property type="evidence" value="ECO:0007669"/>
    <property type="project" value="UniProtKB-KW"/>
</dbReference>
<evidence type="ECO:0000259" key="19">
    <source>
        <dbReference type="PROSITE" id="PS50164"/>
    </source>
</evidence>
<dbReference type="HAMAP" id="MF_03100">
    <property type="entry name" value="Endonuc_su_Slx1"/>
    <property type="match status" value="1"/>
</dbReference>
<dbReference type="Proteomes" id="UP000789739">
    <property type="component" value="Unassembled WGS sequence"/>
</dbReference>
<reference evidence="20" key="1">
    <citation type="submission" date="2021-06" db="EMBL/GenBank/DDBJ databases">
        <authorList>
            <person name="Kallberg Y."/>
            <person name="Tangrot J."/>
            <person name="Rosling A."/>
        </authorList>
    </citation>
    <scope>NUCLEOTIDE SEQUENCE</scope>
    <source>
        <strain evidence="20">BR232B</strain>
    </source>
</reference>
<keyword evidence="5" id="KW-0028">Amino-acid biosynthesis</keyword>
<dbReference type="InterPro" id="IPR036291">
    <property type="entry name" value="NAD(P)-bd_dom_sf"/>
</dbReference>
<evidence type="ECO:0000256" key="1">
    <source>
        <dbReference type="ARBA" id="ARBA00005021"/>
    </source>
</evidence>
<comment type="subcellular location">
    <subcellularLocation>
        <location evidence="18">Nucleus</location>
    </subcellularLocation>
</comment>
<comment type="caution">
    <text evidence="18">Lacks conserved residue(s) required for the propagation of feature annotation.</text>
</comment>
<comment type="similarity">
    <text evidence="18">Belongs to the SLX1 family.</text>
</comment>
<evidence type="ECO:0000256" key="12">
    <source>
        <dbReference type="ARBA" id="ARBA00023167"/>
    </source>
</evidence>
<dbReference type="InterPro" id="IPR051823">
    <property type="entry name" value="ASADH-related"/>
</dbReference>
<comment type="subunit">
    <text evidence="18">Forms a heterodimer with SLX4.</text>
</comment>
<dbReference type="Pfam" id="PF01541">
    <property type="entry name" value="GIY-YIG"/>
    <property type="match status" value="1"/>
</dbReference>
<dbReference type="GO" id="GO:0006281">
    <property type="term" value="P:DNA repair"/>
    <property type="evidence" value="ECO:0007669"/>
    <property type="project" value="UniProtKB-UniRule"/>
</dbReference>
<comment type="pathway">
    <text evidence="1">Amino-acid biosynthesis; L-methionine biosynthesis via de novo pathway; L-homoserine from L-aspartate: step 2/3.</text>
</comment>
<comment type="function">
    <text evidence="18">Catalytic subunit of the SLX1-SLX4 structure-specific endonuclease that resolves DNA secondary structures generated during DNA repair and recombination. Has endonuclease activity towards branched DNA substrates, introducing single-strand cuts in duplex DNA close to junctions with ss-DNA.</text>
</comment>
<dbReference type="GO" id="GO:0004073">
    <property type="term" value="F:aspartate-semialdehyde dehydrogenase activity"/>
    <property type="evidence" value="ECO:0007669"/>
    <property type="project" value="UniProtKB-EC"/>
</dbReference>
<dbReference type="NCBIfam" id="TIGR00978">
    <property type="entry name" value="asd_EA"/>
    <property type="match status" value="1"/>
</dbReference>
<dbReference type="SUPFAM" id="SSF82771">
    <property type="entry name" value="GIY-YIG endonuclease"/>
    <property type="match status" value="1"/>
</dbReference>
<dbReference type="PROSITE" id="PS01103">
    <property type="entry name" value="ASD"/>
    <property type="match status" value="1"/>
</dbReference>
<keyword evidence="13 18" id="KW-0233">DNA recombination</keyword>
<dbReference type="SUPFAM" id="SSF51735">
    <property type="entry name" value="NAD(P)-binding Rossmann-fold domains"/>
    <property type="match status" value="1"/>
</dbReference>
<dbReference type="Pfam" id="PF21202">
    <property type="entry name" value="SLX1_C"/>
    <property type="match status" value="1"/>
</dbReference>
<dbReference type="PANTHER" id="PTHR46718:SF1">
    <property type="entry name" value="ASPARTATE-SEMIALDEHYDE DEHYDROGENASE"/>
    <property type="match status" value="1"/>
</dbReference>
<dbReference type="InterPro" id="IPR000534">
    <property type="entry name" value="Semialdehyde_DH_NAD-bd"/>
</dbReference>
<keyword evidence="18" id="KW-0234">DNA repair</keyword>
<dbReference type="GO" id="GO:0006310">
    <property type="term" value="P:DNA recombination"/>
    <property type="evidence" value="ECO:0007669"/>
    <property type="project" value="UniProtKB-UniRule"/>
</dbReference>
<dbReference type="InterPro" id="IPR035901">
    <property type="entry name" value="GIY-YIG_endonuc_sf"/>
</dbReference>
<dbReference type="Gene3D" id="3.40.1440.10">
    <property type="entry name" value="GIY-YIG endonuclease"/>
    <property type="match status" value="1"/>
</dbReference>
<dbReference type="CDD" id="cd02315">
    <property type="entry name" value="ScASADH_like_N"/>
    <property type="match status" value="1"/>
</dbReference>
<dbReference type="CDD" id="cd18130">
    <property type="entry name" value="ASADH_C_arch_fung_like"/>
    <property type="match status" value="1"/>
</dbReference>
<dbReference type="GO" id="GO:0050661">
    <property type="term" value="F:NADP binding"/>
    <property type="evidence" value="ECO:0007669"/>
    <property type="project" value="InterPro"/>
</dbReference>
<keyword evidence="18" id="KW-0227">DNA damage</keyword>
<dbReference type="InterPro" id="IPR012280">
    <property type="entry name" value="Semialdhyde_DH_dimer_dom"/>
</dbReference>
<evidence type="ECO:0000256" key="16">
    <source>
        <dbReference type="ARBA" id="ARBA00049950"/>
    </source>
</evidence>
<organism evidence="20 21">
    <name type="scientific">Paraglomus brasilianum</name>
    <dbReference type="NCBI Taxonomy" id="144538"/>
    <lineage>
        <taxon>Eukaryota</taxon>
        <taxon>Fungi</taxon>
        <taxon>Fungi incertae sedis</taxon>
        <taxon>Mucoromycota</taxon>
        <taxon>Glomeromycotina</taxon>
        <taxon>Glomeromycetes</taxon>
        <taxon>Paraglomerales</taxon>
        <taxon>Paraglomeraceae</taxon>
        <taxon>Paraglomus</taxon>
    </lineage>
</organism>
<keyword evidence="8 18" id="KW-0255">Endonuclease</keyword>
<evidence type="ECO:0000256" key="5">
    <source>
        <dbReference type="ARBA" id="ARBA00022605"/>
    </source>
</evidence>
<comment type="catalytic activity">
    <reaction evidence="15">
        <text>L-aspartate 4-semialdehyde + phosphate + NADP(+) = 4-phospho-L-aspartate + NADPH + H(+)</text>
        <dbReference type="Rhea" id="RHEA:24284"/>
        <dbReference type="ChEBI" id="CHEBI:15378"/>
        <dbReference type="ChEBI" id="CHEBI:43474"/>
        <dbReference type="ChEBI" id="CHEBI:57535"/>
        <dbReference type="ChEBI" id="CHEBI:57783"/>
        <dbReference type="ChEBI" id="CHEBI:58349"/>
        <dbReference type="ChEBI" id="CHEBI:537519"/>
        <dbReference type="EC" id="1.2.1.11"/>
    </reaction>
    <physiologicalReaction direction="right-to-left" evidence="15">
        <dbReference type="Rhea" id="RHEA:24286"/>
    </physiologicalReaction>
</comment>
<evidence type="ECO:0000256" key="10">
    <source>
        <dbReference type="ARBA" id="ARBA00022857"/>
    </source>
</evidence>
<dbReference type="InterPro" id="IPR000319">
    <property type="entry name" value="Asp-semialdehyde_DH_CS"/>
</dbReference>
<dbReference type="FunFam" id="3.40.50.720:FF:000200">
    <property type="entry name" value="Aspartate-semialdehyde dehydrogenase"/>
    <property type="match status" value="1"/>
</dbReference>
<dbReference type="AlphaFoldDB" id="A0A9N9D8H6"/>
<sequence length="640" mass="71655">MSIKAGILGATGTVGQRFILLLSTHPQFTIHALGASSRSAGKTYKDTTKWKLSNDIPEEVKGMLVKNCEPEEFKECDVVFSGLDASVAGEIELSFLLADLVVFSNAKNYRRDPTVPLIVPTVNASHFDLIAHQRKLHSLRKGFLVTNANCSTTGLVVVLKPLQDAFGPLESVIVNTLQAISGAGYPGVASLDIFDNIVPYISGEEEKIEWETLKILGGINETKSAFQLLSETKVSATCNRVPVLDGHTECVSVRFKRRPPPSVEEVIKVLEGYVSDAQKIGCSSAPEKAIVVNRQDDRPQPRLDRDNGDGYSVTVGRVRECGVLDIKFTLLAHNTILGAAGSGILNAEIALAKGILINKKAEHPEFYCCYLLRSLQSKHRNYVYIGTTPNPIQRLRQHNGEIAAGAHKTEKKRPWEILLLVHGFPTSTAALQFEWAWTYDHYSRHFPGRLTNQKTSLKSRLDVLHEMLRLDAWNRWPLALHLVAADSNLINTDILPKHIKVTSGPLQTMRYTFADKGRAESEKKHEQLQKYFFHREKKTKCSLCPEPISIEDHRSYFICREKYCKMISHRRCLSKAFLQEHDPSPSPSSKKYLLPVAGQCPVCKSKLLWGHLARDVEVRIDAIHIESLVSHYNRLQVNDD</sequence>
<keyword evidence="14 18" id="KW-0539">Nucleus</keyword>
<evidence type="ECO:0000256" key="7">
    <source>
        <dbReference type="ARBA" id="ARBA00022722"/>
    </source>
</evidence>
<evidence type="ECO:0000256" key="8">
    <source>
        <dbReference type="ARBA" id="ARBA00022759"/>
    </source>
</evidence>
<dbReference type="GO" id="GO:0009086">
    <property type="term" value="P:methionine biosynthetic process"/>
    <property type="evidence" value="ECO:0007669"/>
    <property type="project" value="UniProtKB-KW"/>
</dbReference>
<dbReference type="CDD" id="cd10455">
    <property type="entry name" value="GIY-YIG_SLX1"/>
    <property type="match status" value="1"/>
</dbReference>
<dbReference type="GO" id="GO:0017108">
    <property type="term" value="F:5'-flap endonuclease activity"/>
    <property type="evidence" value="ECO:0007669"/>
    <property type="project" value="InterPro"/>
</dbReference>
<dbReference type="InterPro" id="IPR027520">
    <property type="entry name" value="Slx1"/>
</dbReference>
<evidence type="ECO:0000256" key="11">
    <source>
        <dbReference type="ARBA" id="ARBA00023002"/>
    </source>
</evidence>
<comment type="function">
    <text evidence="16">Catalyzes the NADPH-dependent formation of L-aspartate 4-semialdehyde (L-ASA) by the reductive dephosphorylation of 4-phospho-L-aspartate. Mediates the second step in the biosynthesis of amino acids that derive from aspartate (the aspartate family of amino acids), including methioinine and threonine, the latter of which is a precursor to isoleucine.</text>
</comment>
<dbReference type="InterPro" id="IPR000305">
    <property type="entry name" value="GIY-YIG_endonuc"/>
</dbReference>
<dbReference type="EC" id="1.2.1.11" evidence="4"/>
<comment type="caution">
    <text evidence="20">The sequence shown here is derived from an EMBL/GenBank/DDBJ whole genome shotgun (WGS) entry which is preliminary data.</text>
</comment>
<dbReference type="SMART" id="SM00859">
    <property type="entry name" value="Semialdhyde_dh"/>
    <property type="match status" value="1"/>
</dbReference>
<keyword evidence="7 18" id="KW-0540">Nuclease</keyword>
<dbReference type="PANTHER" id="PTHR46718">
    <property type="entry name" value="ASPARTATE-SEMIALDEHYDE DEHYDROGENASE"/>
    <property type="match status" value="1"/>
</dbReference>
<dbReference type="GO" id="GO:0033557">
    <property type="term" value="C:Slx1-Slx4 complex"/>
    <property type="evidence" value="ECO:0007669"/>
    <property type="project" value="UniProtKB-UniRule"/>
</dbReference>
<evidence type="ECO:0000313" key="20">
    <source>
        <dbReference type="EMBL" id="CAG8630820.1"/>
    </source>
</evidence>
<comment type="similarity">
    <text evidence="3">Belongs to the aspartate-semialdehyde dehydrogenase family.</text>
</comment>
<dbReference type="Gene3D" id="3.30.360.10">
    <property type="entry name" value="Dihydrodipicolinate Reductase, domain 2"/>
    <property type="match status" value="1"/>
</dbReference>
<evidence type="ECO:0000256" key="13">
    <source>
        <dbReference type="ARBA" id="ARBA00023172"/>
    </source>
</evidence>
<keyword evidence="12" id="KW-0486">Methionine biosynthesis</keyword>
<keyword evidence="10" id="KW-0521">NADP</keyword>
<dbReference type="Gene3D" id="3.30.40.10">
    <property type="entry name" value="Zinc/RING finger domain, C3HC4 (zinc finger)"/>
    <property type="match status" value="1"/>
</dbReference>
<keyword evidence="6" id="KW-0791">Threonine biosynthesis</keyword>
<dbReference type="FunFam" id="3.30.360.10:FF:000016">
    <property type="entry name" value="Probable aspartate-semialdehyde dehydrogenase"/>
    <property type="match status" value="1"/>
</dbReference>
<dbReference type="NCBIfam" id="NF006416">
    <property type="entry name" value="PRK08664.1"/>
    <property type="match status" value="1"/>
</dbReference>
<evidence type="ECO:0000256" key="15">
    <source>
        <dbReference type="ARBA" id="ARBA00049864"/>
    </source>
</evidence>
<dbReference type="OrthoDB" id="1894490at2759"/>
<dbReference type="GO" id="GO:0051287">
    <property type="term" value="F:NAD binding"/>
    <property type="evidence" value="ECO:0007669"/>
    <property type="project" value="InterPro"/>
</dbReference>
<dbReference type="EMBL" id="CAJVPI010001924">
    <property type="protein sequence ID" value="CAG8630820.1"/>
    <property type="molecule type" value="Genomic_DNA"/>
</dbReference>
<evidence type="ECO:0000256" key="6">
    <source>
        <dbReference type="ARBA" id="ARBA00022697"/>
    </source>
</evidence>
<comment type="cofactor">
    <cofactor evidence="18">
        <name>a divalent metal cation</name>
        <dbReference type="ChEBI" id="CHEBI:60240"/>
    </cofactor>
</comment>
<keyword evidence="9 18" id="KW-0378">Hydrolase</keyword>
<keyword evidence="11" id="KW-0560">Oxidoreductase</keyword>
<gene>
    <name evidence="20" type="ORF">PBRASI_LOCUS9241</name>
</gene>
<dbReference type="InterPro" id="IPR013083">
    <property type="entry name" value="Znf_RING/FYVE/PHD"/>
</dbReference>